<proteinExistence type="predicted"/>
<organism evidence="1 2">
    <name type="scientific">Sphingobacterium lactis</name>
    <dbReference type="NCBI Taxonomy" id="797291"/>
    <lineage>
        <taxon>Bacteria</taxon>
        <taxon>Pseudomonadati</taxon>
        <taxon>Bacteroidota</taxon>
        <taxon>Sphingobacteriia</taxon>
        <taxon>Sphingobacteriales</taxon>
        <taxon>Sphingobacteriaceae</taxon>
        <taxon>Sphingobacterium</taxon>
    </lineage>
</organism>
<dbReference type="Proteomes" id="UP000236731">
    <property type="component" value="Unassembled WGS sequence"/>
</dbReference>
<dbReference type="RefSeq" id="WP_103907211.1">
    <property type="nucleotide sequence ID" value="NZ_CP049246.1"/>
</dbReference>
<dbReference type="EMBL" id="FNUT01000010">
    <property type="protein sequence ID" value="SEG59546.1"/>
    <property type="molecule type" value="Genomic_DNA"/>
</dbReference>
<gene>
    <name evidence="1" type="ORF">SAMN05421877_11084</name>
</gene>
<reference evidence="2" key="1">
    <citation type="submission" date="2016-10" db="EMBL/GenBank/DDBJ databases">
        <authorList>
            <person name="Varghese N."/>
            <person name="Submissions S."/>
        </authorList>
    </citation>
    <scope>NUCLEOTIDE SEQUENCE [LARGE SCALE GENOMIC DNA]</scope>
    <source>
        <strain evidence="2">DSM 22361</strain>
    </source>
</reference>
<name>A0A1H6BH34_9SPHI</name>
<accession>A0A1H6BH34</accession>
<evidence type="ECO:0000313" key="2">
    <source>
        <dbReference type="Proteomes" id="UP000236731"/>
    </source>
</evidence>
<keyword evidence="2" id="KW-1185">Reference proteome</keyword>
<evidence type="ECO:0000313" key="1">
    <source>
        <dbReference type="EMBL" id="SEG59546.1"/>
    </source>
</evidence>
<dbReference type="AlphaFoldDB" id="A0A1H6BH34"/>
<dbReference type="OrthoDB" id="713652at2"/>
<sequence>MVSKNILVDTTLIGTLQFYVYVFNTETGAIGFGMFINDGPKPIFYLLNGNGSRITLNFDDEQILWLCQQSTFSTDERRMLFKEFLAYATKMEKKAANLVFRDAKMNYLSESREIIRYKRMYVHFQNESLSSSKRSLITD</sequence>
<protein>
    <submittedName>
        <fullName evidence="1">Uncharacterized protein</fullName>
    </submittedName>
</protein>